<feature type="transmembrane region" description="Helical" evidence="5">
    <location>
        <begin position="262"/>
        <end position="282"/>
    </location>
</feature>
<evidence type="ECO:0000256" key="5">
    <source>
        <dbReference type="SAM" id="Phobius"/>
    </source>
</evidence>
<dbReference type="AlphaFoldDB" id="A0A8S2YU42"/>
<organism evidence="7 8">
    <name type="scientific">Rotaria magnacalcarata</name>
    <dbReference type="NCBI Taxonomy" id="392030"/>
    <lineage>
        <taxon>Eukaryota</taxon>
        <taxon>Metazoa</taxon>
        <taxon>Spiralia</taxon>
        <taxon>Gnathifera</taxon>
        <taxon>Rotifera</taxon>
        <taxon>Eurotatoria</taxon>
        <taxon>Bdelloidea</taxon>
        <taxon>Philodinida</taxon>
        <taxon>Philodinidae</taxon>
        <taxon>Rotaria</taxon>
    </lineage>
</organism>
<dbReference type="InterPro" id="IPR013057">
    <property type="entry name" value="AA_transpt_TM"/>
</dbReference>
<feature type="non-terminal residue" evidence="7">
    <location>
        <position position="1"/>
    </location>
</feature>
<dbReference type="GO" id="GO:0015179">
    <property type="term" value="F:L-amino acid transmembrane transporter activity"/>
    <property type="evidence" value="ECO:0007669"/>
    <property type="project" value="TreeGrafter"/>
</dbReference>
<comment type="subcellular location">
    <subcellularLocation>
        <location evidence="1">Membrane</location>
        <topology evidence="1">Multi-pass membrane protein</topology>
    </subcellularLocation>
</comment>
<reference evidence="7" key="1">
    <citation type="submission" date="2021-02" db="EMBL/GenBank/DDBJ databases">
        <authorList>
            <person name="Nowell W R."/>
        </authorList>
    </citation>
    <scope>NUCLEOTIDE SEQUENCE</scope>
</reference>
<feature type="transmembrane region" description="Helical" evidence="5">
    <location>
        <begin position="202"/>
        <end position="219"/>
    </location>
</feature>
<evidence type="ECO:0000313" key="7">
    <source>
        <dbReference type="EMBL" id="CAF4578724.1"/>
    </source>
</evidence>
<feature type="transmembrane region" description="Helical" evidence="5">
    <location>
        <begin position="159"/>
        <end position="181"/>
    </location>
</feature>
<feature type="domain" description="Amino acid transporter transmembrane" evidence="6">
    <location>
        <begin position="15"/>
        <end position="282"/>
    </location>
</feature>
<sequence length="299" mass="33491">VADQYLTHTPPIQAYQFVMLLLVIGFSMIRSLKVLAPFSLAANLMTIGGLFIIIQYIVQDHKPLNTLPLITSASEWPVFFASAMYVFEGIALVLPVRQKMKEPDAYGGWTGILNIGILLVTIMYFIVGFFGYIRYGSEARGSITLNLPKDNKLYQFTKIMYAVAIFLTYNLQFYVPFSLLWPRVCRRILYKYSGQTVEKCEHAFRIGLILITFIIAAMIPNLGLVISLVGAVASTALSVIFPPICESITFWPDSLGRYKWQLILNLLIISFGLYVFIAGTTLSVSNIVACFENGAKCND</sequence>
<evidence type="ECO:0000256" key="3">
    <source>
        <dbReference type="ARBA" id="ARBA00022989"/>
    </source>
</evidence>
<keyword evidence="3 5" id="KW-1133">Transmembrane helix</keyword>
<dbReference type="EMBL" id="CAJOBI010098990">
    <property type="protein sequence ID" value="CAF4578724.1"/>
    <property type="molecule type" value="Genomic_DNA"/>
</dbReference>
<feature type="transmembrane region" description="Helical" evidence="5">
    <location>
        <begin position="12"/>
        <end position="29"/>
    </location>
</feature>
<dbReference type="PANTHER" id="PTHR22950:SF349">
    <property type="entry name" value="AMINO ACID TRANSPORTER TRANSMEMBRANE DOMAIN-CONTAINING PROTEIN"/>
    <property type="match status" value="1"/>
</dbReference>
<proteinExistence type="predicted"/>
<feature type="transmembrane region" description="Helical" evidence="5">
    <location>
        <begin position="108"/>
        <end position="133"/>
    </location>
</feature>
<dbReference type="Pfam" id="PF01490">
    <property type="entry name" value="Aa_trans"/>
    <property type="match status" value="1"/>
</dbReference>
<feature type="transmembrane region" description="Helical" evidence="5">
    <location>
        <begin position="36"/>
        <end position="58"/>
    </location>
</feature>
<feature type="transmembrane region" description="Helical" evidence="5">
    <location>
        <begin position="225"/>
        <end position="250"/>
    </location>
</feature>
<evidence type="ECO:0000313" key="8">
    <source>
        <dbReference type="Proteomes" id="UP000676336"/>
    </source>
</evidence>
<comment type="caution">
    <text evidence="7">The sequence shown here is derived from an EMBL/GenBank/DDBJ whole genome shotgun (WGS) entry which is preliminary data.</text>
</comment>
<evidence type="ECO:0000256" key="2">
    <source>
        <dbReference type="ARBA" id="ARBA00022692"/>
    </source>
</evidence>
<feature type="transmembrane region" description="Helical" evidence="5">
    <location>
        <begin position="78"/>
        <end position="96"/>
    </location>
</feature>
<dbReference type="Proteomes" id="UP000676336">
    <property type="component" value="Unassembled WGS sequence"/>
</dbReference>
<evidence type="ECO:0000256" key="4">
    <source>
        <dbReference type="ARBA" id="ARBA00023136"/>
    </source>
</evidence>
<keyword evidence="4 5" id="KW-0472">Membrane</keyword>
<dbReference type="GO" id="GO:0005774">
    <property type="term" value="C:vacuolar membrane"/>
    <property type="evidence" value="ECO:0007669"/>
    <property type="project" value="TreeGrafter"/>
</dbReference>
<dbReference type="PANTHER" id="PTHR22950">
    <property type="entry name" value="AMINO ACID TRANSPORTER"/>
    <property type="match status" value="1"/>
</dbReference>
<name>A0A8S2YU42_9BILA</name>
<evidence type="ECO:0000256" key="1">
    <source>
        <dbReference type="ARBA" id="ARBA00004141"/>
    </source>
</evidence>
<gene>
    <name evidence="7" type="ORF">SMN809_LOCUS38178</name>
</gene>
<evidence type="ECO:0000259" key="6">
    <source>
        <dbReference type="Pfam" id="PF01490"/>
    </source>
</evidence>
<accession>A0A8S2YU42</accession>
<keyword evidence="2 5" id="KW-0812">Transmembrane</keyword>
<protein>
    <recommendedName>
        <fullName evidence="6">Amino acid transporter transmembrane domain-containing protein</fullName>
    </recommendedName>
</protein>